<reference evidence="2 3" key="1">
    <citation type="submission" date="2021-01" db="EMBL/GenBank/DDBJ databases">
        <title>Belnapia mucosa sp. nov. and Belnapia arida sp. nov., isolated from the Tabernas Desert (Almeria, Spain).</title>
        <authorList>
            <person name="Molina-Menor E."/>
            <person name="Vidal-Verdu A."/>
            <person name="Calonge A."/>
            <person name="Satari L."/>
            <person name="Pereto J."/>
            <person name="Porcar M."/>
        </authorList>
    </citation>
    <scope>NUCLEOTIDE SEQUENCE [LARGE SCALE GENOMIC DNA]</scope>
    <source>
        <strain evidence="2 3">T18</strain>
    </source>
</reference>
<protein>
    <submittedName>
        <fullName evidence="2">Helix-turn-helix domain-containing protein</fullName>
    </submittedName>
</protein>
<evidence type="ECO:0000313" key="3">
    <source>
        <dbReference type="Proteomes" id="UP000660885"/>
    </source>
</evidence>
<comment type="caution">
    <text evidence="2">The sequence shown here is derived from an EMBL/GenBank/DDBJ whole genome shotgun (WGS) entry which is preliminary data.</text>
</comment>
<keyword evidence="3" id="KW-1185">Reference proteome</keyword>
<name>A0ABS1UAU3_9PROT</name>
<sequence>MGSEQQIVRSKIELLELAQRIGVSQACAQLGFSRDSYYRLRKLYEASGEAALVRPSRRKPLPKNRVSPEVEAAVLKMARTQPAWGCCPVAAALRRQGLTISPSGVRQVWLRHGLETAAGRWMALTSEGAQGPPTLRPAVSVAEFLVEPHFTANDAAAILAAAGRPPLLDEGAPRAIAHGLTAAAGSLHAQLVVLHEQVPQKVESRSLDRLVSAARSCAHRLAAGRAASRQATAMVQALLAMPPVCRIGLVDAAAGDADLRIGEQRVQAAYAAVLSYPGQAGTDADHIACEAAFALATWAQLARDARPRLHPERGNATAAARRFALTVMLILETTAGLPPRQGRQTEVQVSPGSPDGPTIRALRETFARLRRIWAADPATRSLAAHRILQPRAEGLFEWIRAAQGKPSRLRQSTG</sequence>
<evidence type="ECO:0000256" key="1">
    <source>
        <dbReference type="SAM" id="MobiDB-lite"/>
    </source>
</evidence>
<organism evidence="2 3">
    <name type="scientific">Belnapia arida</name>
    <dbReference type="NCBI Taxonomy" id="2804533"/>
    <lineage>
        <taxon>Bacteria</taxon>
        <taxon>Pseudomonadati</taxon>
        <taxon>Pseudomonadota</taxon>
        <taxon>Alphaproteobacteria</taxon>
        <taxon>Acetobacterales</taxon>
        <taxon>Roseomonadaceae</taxon>
        <taxon>Belnapia</taxon>
    </lineage>
</organism>
<feature type="region of interest" description="Disordered" evidence="1">
    <location>
        <begin position="340"/>
        <end position="359"/>
    </location>
</feature>
<gene>
    <name evidence="2" type="ORF">JMJ56_27835</name>
</gene>
<dbReference type="EMBL" id="JAETWB010000037">
    <property type="protein sequence ID" value="MBL6081799.1"/>
    <property type="molecule type" value="Genomic_DNA"/>
</dbReference>
<proteinExistence type="predicted"/>
<dbReference type="SUPFAM" id="SSF46689">
    <property type="entry name" value="Homeodomain-like"/>
    <property type="match status" value="1"/>
</dbReference>
<accession>A0ABS1UAU3</accession>
<evidence type="ECO:0000313" key="2">
    <source>
        <dbReference type="EMBL" id="MBL6081799.1"/>
    </source>
</evidence>
<dbReference type="InterPro" id="IPR009057">
    <property type="entry name" value="Homeodomain-like_sf"/>
</dbReference>
<dbReference type="Proteomes" id="UP000660885">
    <property type="component" value="Unassembled WGS sequence"/>
</dbReference>
<dbReference type="Pfam" id="PF13551">
    <property type="entry name" value="HTH_29"/>
    <property type="match status" value="1"/>
</dbReference>
<feature type="compositionally biased region" description="Polar residues" evidence="1">
    <location>
        <begin position="342"/>
        <end position="351"/>
    </location>
</feature>
<dbReference type="RefSeq" id="WP_202835014.1">
    <property type="nucleotide sequence ID" value="NZ_JAETWB010000037.1"/>
</dbReference>